<evidence type="ECO:0000256" key="3">
    <source>
        <dbReference type="ARBA" id="ARBA00011720"/>
    </source>
</evidence>
<feature type="compositionally biased region" description="Low complexity" evidence="11">
    <location>
        <begin position="85"/>
        <end position="100"/>
    </location>
</feature>
<dbReference type="PANTHER" id="PTHR13448:SF0">
    <property type="entry name" value="TRANSMEMBRANE PROTEIN 214"/>
    <property type="match status" value="1"/>
</dbReference>
<comment type="caution">
    <text evidence="12">The sequence shown here is derived from an EMBL/GenBank/DDBJ whole genome shotgun (WGS) entry which is preliminary data.</text>
</comment>
<evidence type="ECO:0000256" key="6">
    <source>
        <dbReference type="ARBA" id="ARBA00022824"/>
    </source>
</evidence>
<evidence type="ECO:0000313" key="13">
    <source>
        <dbReference type="Proteomes" id="UP001605036"/>
    </source>
</evidence>
<dbReference type="InterPro" id="IPR019308">
    <property type="entry name" value="TMEM214"/>
</dbReference>
<evidence type="ECO:0000256" key="1">
    <source>
        <dbReference type="ARBA" id="ARBA00004477"/>
    </source>
</evidence>
<dbReference type="EMBL" id="JBHFFA010000002">
    <property type="protein sequence ID" value="KAL2642219.1"/>
    <property type="molecule type" value="Genomic_DNA"/>
</dbReference>
<evidence type="ECO:0000256" key="4">
    <source>
        <dbReference type="ARBA" id="ARBA00022692"/>
    </source>
</evidence>
<dbReference type="GO" id="GO:0005789">
    <property type="term" value="C:endoplasmic reticulum membrane"/>
    <property type="evidence" value="ECO:0007669"/>
    <property type="project" value="UniProtKB-SubCell"/>
</dbReference>
<comment type="subunit">
    <text evidence="3">Constitutively interacts with CASP4; required for the localization of procaspase 4 to the ER.</text>
</comment>
<evidence type="ECO:0000256" key="8">
    <source>
        <dbReference type="ARBA" id="ARBA00023136"/>
    </source>
</evidence>
<evidence type="ECO:0000256" key="10">
    <source>
        <dbReference type="ARBA" id="ARBA00024938"/>
    </source>
</evidence>
<evidence type="ECO:0000313" key="12">
    <source>
        <dbReference type="EMBL" id="KAL2642219.1"/>
    </source>
</evidence>
<proteinExistence type="inferred from homology"/>
<organism evidence="12 13">
    <name type="scientific">Riccia fluitans</name>
    <dbReference type="NCBI Taxonomy" id="41844"/>
    <lineage>
        <taxon>Eukaryota</taxon>
        <taxon>Viridiplantae</taxon>
        <taxon>Streptophyta</taxon>
        <taxon>Embryophyta</taxon>
        <taxon>Marchantiophyta</taxon>
        <taxon>Marchantiopsida</taxon>
        <taxon>Marchantiidae</taxon>
        <taxon>Marchantiales</taxon>
        <taxon>Ricciaceae</taxon>
        <taxon>Riccia</taxon>
    </lineage>
</organism>
<keyword evidence="7" id="KW-1133">Transmembrane helix</keyword>
<evidence type="ECO:0000256" key="7">
    <source>
        <dbReference type="ARBA" id="ARBA00022989"/>
    </source>
</evidence>
<keyword evidence="13" id="KW-1185">Reference proteome</keyword>
<comment type="subcellular location">
    <subcellularLocation>
        <location evidence="1">Endoplasmic reticulum membrane</location>
        <topology evidence="1">Multi-pass membrane protein</topology>
    </subcellularLocation>
</comment>
<dbReference type="Pfam" id="PF10151">
    <property type="entry name" value="TMEM214"/>
    <property type="match status" value="1"/>
</dbReference>
<feature type="compositionally biased region" description="Basic residues" evidence="11">
    <location>
        <begin position="126"/>
        <end position="135"/>
    </location>
</feature>
<comment type="similarity">
    <text evidence="2">Belongs to the TMEM214 family.</text>
</comment>
<evidence type="ECO:0000256" key="5">
    <source>
        <dbReference type="ARBA" id="ARBA00022703"/>
    </source>
</evidence>
<keyword evidence="6" id="KW-0256">Endoplasmic reticulum</keyword>
<evidence type="ECO:0000256" key="9">
    <source>
        <dbReference type="ARBA" id="ARBA00023180"/>
    </source>
</evidence>
<keyword evidence="4" id="KW-0812">Transmembrane</keyword>
<evidence type="ECO:0000256" key="11">
    <source>
        <dbReference type="SAM" id="MobiDB-lite"/>
    </source>
</evidence>
<protein>
    <recommendedName>
        <fullName evidence="14">Transmembrane protein 214-A</fullName>
    </recommendedName>
</protein>
<reference evidence="12 13" key="1">
    <citation type="submission" date="2024-09" db="EMBL/GenBank/DDBJ databases">
        <title>Chromosome-scale assembly of Riccia fluitans.</title>
        <authorList>
            <person name="Paukszto L."/>
            <person name="Sawicki J."/>
            <person name="Karawczyk K."/>
            <person name="Piernik-Szablinska J."/>
            <person name="Szczecinska M."/>
            <person name="Mazdziarz M."/>
        </authorList>
    </citation>
    <scope>NUCLEOTIDE SEQUENCE [LARGE SCALE GENOMIC DNA]</scope>
    <source>
        <strain evidence="12">Rf_01</strain>
        <tissue evidence="12">Aerial parts of the thallus</tissue>
    </source>
</reference>
<keyword evidence="9" id="KW-0325">Glycoprotein</keyword>
<dbReference type="PANTHER" id="PTHR13448">
    <property type="entry name" value="TRANSMEMBRANE PROTEIN 214"/>
    <property type="match status" value="1"/>
</dbReference>
<keyword evidence="5" id="KW-0053">Apoptosis</keyword>
<feature type="region of interest" description="Disordered" evidence="11">
    <location>
        <begin position="1"/>
        <end position="136"/>
    </location>
</feature>
<dbReference type="AlphaFoldDB" id="A0ABD1Z495"/>
<name>A0ABD1Z495_9MARC</name>
<gene>
    <name evidence="12" type="ORF">R1flu_009806</name>
</gene>
<evidence type="ECO:0008006" key="14">
    <source>
        <dbReference type="Google" id="ProtNLM"/>
    </source>
</evidence>
<evidence type="ECO:0000256" key="2">
    <source>
        <dbReference type="ARBA" id="ARBA00007984"/>
    </source>
</evidence>
<accession>A0ABD1Z495</accession>
<keyword evidence="8" id="KW-0472">Membrane</keyword>
<comment type="function">
    <text evidence="10">Critical mediator, in cooperation with CASP4, of endoplasmic reticulum-stress induced apoptosis. Required or the activation of CASP4 following endoplasmic reticulum stress.</text>
</comment>
<sequence>MSSDAFPIESNGLSESGGGLSTSGGHKDHGWQKVTNLKKQRRQAAKSSSGGDKSEVVGNVKPDSKAFQALETEAEERRARRKANLEAAAAAAAASGGEVSHSGEEDSDSDGGKANGVKENGEVKKSKPKKPKKPKVTVEQAAAAITVDGLGTFLSEISESFAALPDIQLMRLADYFARVFNPVTNAQFSWNKILRDVPIAKSVEIPLCYISEEVSKVTSDWLAQKPADALSKFSLWLLKEILDEPHQQQQQHHKGSKTVPPVPAKAKVGVIVILALLLRRKPETLLQQAAAIRAQFSGQEKLHTLAWAYCQASQGDLVVGMALWVQNLLPLAVGKSSTPASRDIALQVIENILFTNTKKARTVLLNGATRKGERLVPAASYELVLRAAYPNESAKTKATERFLAVYPFVKEIALAGTVRSKATKPVAQQLLPLSLAGAADDVTAISAEACSNFIWCLTQNADCYKQWEKLHLENLNGSIRVLNHISSEWKEISARLTPFDDLKKTLQALSSKHHNGLVSVQGDAVLESQLKAADSICKALLRKTSRVPSCTKAFATLAAVACLGYGFYLLSPSVNPWDWDGKLLLSKTHSFF</sequence>
<dbReference type="Proteomes" id="UP001605036">
    <property type="component" value="Unassembled WGS sequence"/>
</dbReference>